<evidence type="ECO:0000256" key="1">
    <source>
        <dbReference type="SAM" id="MobiDB-lite"/>
    </source>
</evidence>
<dbReference type="SUPFAM" id="SSF51735">
    <property type="entry name" value="NAD(P)-binding Rossmann-fold domains"/>
    <property type="match status" value="1"/>
</dbReference>
<dbReference type="GO" id="GO:0004029">
    <property type="term" value="F:aldehyde dehydrogenase (NAD+) activity"/>
    <property type="evidence" value="ECO:0007669"/>
    <property type="project" value="TreeGrafter"/>
</dbReference>
<protein>
    <submittedName>
        <fullName evidence="2">ActC family protein</fullName>
    </submittedName>
</protein>
<dbReference type="GO" id="GO:0005737">
    <property type="term" value="C:cytoplasm"/>
    <property type="evidence" value="ECO:0007669"/>
    <property type="project" value="TreeGrafter"/>
</dbReference>
<sequence length="281" mass="29446">MTARYPAPVTAPVSPDVLLVGAGDLGAAVGLRLAELGHDVLALRRNASLVPPPLVGCSVDLTAGPPDLSDVRPRLVVVALTARPRTEGAYRATYVDGMARALDALPVPPERAVLVSSTAVHGSSDRPGLQDETTPPAPSDGPGRMLVAAEDAFHERLPHGTVLRLSGLYGGSSTRLLDMVREGRVEDPHRWTNRIHREDAAAAVVHLLTMADEPEGLYLGTDDVPAQMGDVAAFLAEQLGASAPPPADVAQGHGKRLSNARLRATGWAPSRPSYREGYAGA</sequence>
<dbReference type="InterPro" id="IPR036291">
    <property type="entry name" value="NAD(P)-bd_dom_sf"/>
</dbReference>
<dbReference type="PANTHER" id="PTHR48079">
    <property type="entry name" value="PROTEIN YEEZ"/>
    <property type="match status" value="1"/>
</dbReference>
<dbReference type="EMBL" id="CZKB01000005">
    <property type="protein sequence ID" value="CUR57900.1"/>
    <property type="molecule type" value="Genomic_DNA"/>
</dbReference>
<dbReference type="AlphaFoldDB" id="A0A2P2C7C5"/>
<evidence type="ECO:0000313" key="2">
    <source>
        <dbReference type="EMBL" id="CUR57900.1"/>
    </source>
</evidence>
<proteinExistence type="predicted"/>
<feature type="region of interest" description="Disordered" evidence="1">
    <location>
        <begin position="117"/>
        <end position="144"/>
    </location>
</feature>
<dbReference type="InterPro" id="IPR051783">
    <property type="entry name" value="NAD(P)-dependent_oxidoreduct"/>
</dbReference>
<reference evidence="2" key="1">
    <citation type="submission" date="2015-08" db="EMBL/GenBank/DDBJ databases">
        <authorList>
            <person name="Babu N.S."/>
            <person name="Beckwith C.J."/>
            <person name="Beseler K.G."/>
            <person name="Brison A."/>
            <person name="Carone J.V."/>
            <person name="Caskin T.P."/>
            <person name="Diamond M."/>
            <person name="Durham M.E."/>
            <person name="Foxe J.M."/>
            <person name="Go M."/>
            <person name="Henderson B.A."/>
            <person name="Jones I.B."/>
            <person name="McGettigan J.A."/>
            <person name="Micheletti S.J."/>
            <person name="Nasrallah M.E."/>
            <person name="Ortiz D."/>
            <person name="Piller C.R."/>
            <person name="Privatt S.R."/>
            <person name="Schneider S.L."/>
            <person name="Sharp S."/>
            <person name="Smith T.C."/>
            <person name="Stanton J.D."/>
            <person name="Ullery H.E."/>
            <person name="Wilson R.J."/>
            <person name="Serrano M.G."/>
            <person name="Buck G."/>
            <person name="Lee V."/>
            <person name="Wang Y."/>
            <person name="Carvalho R."/>
            <person name="Voegtly L."/>
            <person name="Shi R."/>
            <person name="Duckworth R."/>
            <person name="Johnson A."/>
            <person name="Loviza R."/>
            <person name="Walstead R."/>
            <person name="Shah Z."/>
            <person name="Kiflezghi M."/>
            <person name="Wade K."/>
            <person name="Ball S.L."/>
            <person name="Bradley K.W."/>
            <person name="Asai D.J."/>
            <person name="Bowman C.A."/>
            <person name="Russell D.A."/>
            <person name="Pope W.H."/>
            <person name="Jacobs-Sera D."/>
            <person name="Hendrix R.W."/>
            <person name="Hatfull G.F."/>
        </authorList>
    </citation>
    <scope>NUCLEOTIDE SEQUENCE</scope>
</reference>
<organism evidence="2">
    <name type="scientific">metagenome</name>
    <dbReference type="NCBI Taxonomy" id="256318"/>
    <lineage>
        <taxon>unclassified sequences</taxon>
        <taxon>metagenomes</taxon>
    </lineage>
</organism>
<dbReference type="PANTHER" id="PTHR48079:SF6">
    <property type="entry name" value="NAD(P)-BINDING DOMAIN-CONTAINING PROTEIN-RELATED"/>
    <property type="match status" value="1"/>
</dbReference>
<accession>A0A2P2C7C5</accession>
<name>A0A2P2C7C5_9ZZZZ</name>
<gene>
    <name evidence="2" type="ORF">NOCA1130283</name>
</gene>
<dbReference type="Gene3D" id="3.40.50.720">
    <property type="entry name" value="NAD(P)-binding Rossmann-like Domain"/>
    <property type="match status" value="1"/>
</dbReference>